<keyword evidence="3" id="KW-1185">Reference proteome</keyword>
<dbReference type="Proteomes" id="UP001209229">
    <property type="component" value="Unassembled WGS sequence"/>
</dbReference>
<sequence length="336" mass="38658">MAAPKTYLVCPLNWGLGHATRLMPIIFDLKNQGQNIILCGDGDALQSLSNAFPDLKTIIIKDISIRFSSKGSIFNLIKIIPQLIYRIIYEHWKIKRILKEENVDVIISDNRYGLWNKKTHSIFITHQLMVKLPSPFILFEGILHQMIKNFISKYNECWIPDYSDHINNLSGDLSHKYPYGSNTKFIGPKSRFSFINNQNTSSENYDIVVVLSGPEPARTDFENVIVNILRESEYKSLIIQGKPNQQKVHLKQKLKIVSHLSSSEIKEALLNSKLIICRSGYSSIMDLEYLKKRALLVPTPGQTEQEYLAEFHANHHMYISQKNLNIEVIKKALFKL</sequence>
<comment type="caution">
    <text evidence="2">The sequence shown here is derived from an EMBL/GenBank/DDBJ whole genome shotgun (WGS) entry which is preliminary data.</text>
</comment>
<protein>
    <recommendedName>
        <fullName evidence="1">Glycosyl transferase family 28 C-terminal domain-containing protein</fullName>
    </recommendedName>
</protein>
<dbReference type="Pfam" id="PF04101">
    <property type="entry name" value="Glyco_tran_28_C"/>
    <property type="match status" value="1"/>
</dbReference>
<dbReference type="AlphaFoldDB" id="A0AAE3M2K2"/>
<dbReference type="InterPro" id="IPR007235">
    <property type="entry name" value="Glyco_trans_28_C"/>
</dbReference>
<proteinExistence type="predicted"/>
<accession>A0AAE3M2K2</accession>
<feature type="domain" description="Glycosyl transferase family 28 C-terminal" evidence="1">
    <location>
        <begin position="230"/>
        <end position="334"/>
    </location>
</feature>
<organism evidence="2 3">
    <name type="scientific">Plebeiibacterium sediminum</name>
    <dbReference type="NCBI Taxonomy" id="2992112"/>
    <lineage>
        <taxon>Bacteria</taxon>
        <taxon>Pseudomonadati</taxon>
        <taxon>Bacteroidota</taxon>
        <taxon>Bacteroidia</taxon>
        <taxon>Marinilabiliales</taxon>
        <taxon>Marinilabiliaceae</taxon>
        <taxon>Plebeiibacterium</taxon>
    </lineage>
</organism>
<gene>
    <name evidence="2" type="ORF">OM075_04920</name>
</gene>
<evidence type="ECO:0000313" key="2">
    <source>
        <dbReference type="EMBL" id="MCW3785796.1"/>
    </source>
</evidence>
<dbReference type="RefSeq" id="WP_301189367.1">
    <property type="nucleotide sequence ID" value="NZ_JAPDPJ010000006.1"/>
</dbReference>
<evidence type="ECO:0000259" key="1">
    <source>
        <dbReference type="Pfam" id="PF04101"/>
    </source>
</evidence>
<dbReference type="SUPFAM" id="SSF53756">
    <property type="entry name" value="UDP-Glycosyltransferase/glycogen phosphorylase"/>
    <property type="match status" value="1"/>
</dbReference>
<dbReference type="PANTHER" id="PTHR21015">
    <property type="entry name" value="UDP-N-ACETYLGLUCOSAMINE--N-ACETYLMURAMYL-(PENTAPEPTIDE) PYROPHOSPHORYL-UNDECAPRENOL N-ACETYLGLUCOSAMINE TRANSFERASE 1"/>
    <property type="match status" value="1"/>
</dbReference>
<dbReference type="GO" id="GO:0016758">
    <property type="term" value="F:hexosyltransferase activity"/>
    <property type="evidence" value="ECO:0007669"/>
    <property type="project" value="InterPro"/>
</dbReference>
<reference evidence="2" key="1">
    <citation type="submission" date="2022-10" db="EMBL/GenBank/DDBJ databases">
        <authorList>
            <person name="Yu W.X."/>
        </authorList>
    </citation>
    <scope>NUCLEOTIDE SEQUENCE</scope>
    <source>
        <strain evidence="2">AAT</strain>
    </source>
</reference>
<name>A0AAE3M2K2_9BACT</name>
<evidence type="ECO:0000313" key="3">
    <source>
        <dbReference type="Proteomes" id="UP001209229"/>
    </source>
</evidence>
<dbReference type="Gene3D" id="3.40.50.2000">
    <property type="entry name" value="Glycogen Phosphorylase B"/>
    <property type="match status" value="1"/>
</dbReference>
<dbReference type="EMBL" id="JAPDPJ010000006">
    <property type="protein sequence ID" value="MCW3785796.1"/>
    <property type="molecule type" value="Genomic_DNA"/>
</dbReference>
<dbReference type="PANTHER" id="PTHR21015:SF22">
    <property type="entry name" value="GLYCOSYLTRANSFERASE"/>
    <property type="match status" value="1"/>
</dbReference>